<accession>A0A5B7I3D5</accession>
<reference evidence="2 3" key="1">
    <citation type="submission" date="2019-05" db="EMBL/GenBank/DDBJ databases">
        <title>Another draft genome of Portunus trituberculatus and its Hox gene families provides insights of decapod evolution.</title>
        <authorList>
            <person name="Jeong J.-H."/>
            <person name="Song I."/>
            <person name="Kim S."/>
            <person name="Choi T."/>
            <person name="Kim D."/>
            <person name="Ryu S."/>
            <person name="Kim W."/>
        </authorList>
    </citation>
    <scope>NUCLEOTIDE SEQUENCE [LARGE SCALE GENOMIC DNA]</scope>
    <source>
        <tissue evidence="2">Muscle</tissue>
    </source>
</reference>
<evidence type="ECO:0000256" key="1">
    <source>
        <dbReference type="SAM" id="MobiDB-lite"/>
    </source>
</evidence>
<keyword evidence="3" id="KW-1185">Reference proteome</keyword>
<proteinExistence type="predicted"/>
<evidence type="ECO:0000313" key="3">
    <source>
        <dbReference type="Proteomes" id="UP000324222"/>
    </source>
</evidence>
<dbReference type="Proteomes" id="UP000324222">
    <property type="component" value="Unassembled WGS sequence"/>
</dbReference>
<sequence length="89" mass="10465">MDPTKRRYFSTSVPAREHHHHPIHHHYSYNHKKVRVVNTERRKSARSISPMVCLQSTSVTFPHHHKLFSFRSPVSWFDEGASLHALPSQ</sequence>
<feature type="region of interest" description="Disordered" evidence="1">
    <location>
        <begin position="1"/>
        <end position="23"/>
    </location>
</feature>
<dbReference type="EMBL" id="VSRR010043912">
    <property type="protein sequence ID" value="MPC76665.1"/>
    <property type="molecule type" value="Genomic_DNA"/>
</dbReference>
<evidence type="ECO:0000313" key="2">
    <source>
        <dbReference type="EMBL" id="MPC76665.1"/>
    </source>
</evidence>
<gene>
    <name evidence="2" type="ORF">E2C01_071089</name>
</gene>
<organism evidence="2 3">
    <name type="scientific">Portunus trituberculatus</name>
    <name type="common">Swimming crab</name>
    <name type="synonym">Neptunus trituberculatus</name>
    <dbReference type="NCBI Taxonomy" id="210409"/>
    <lineage>
        <taxon>Eukaryota</taxon>
        <taxon>Metazoa</taxon>
        <taxon>Ecdysozoa</taxon>
        <taxon>Arthropoda</taxon>
        <taxon>Crustacea</taxon>
        <taxon>Multicrustacea</taxon>
        <taxon>Malacostraca</taxon>
        <taxon>Eumalacostraca</taxon>
        <taxon>Eucarida</taxon>
        <taxon>Decapoda</taxon>
        <taxon>Pleocyemata</taxon>
        <taxon>Brachyura</taxon>
        <taxon>Eubrachyura</taxon>
        <taxon>Portunoidea</taxon>
        <taxon>Portunidae</taxon>
        <taxon>Portuninae</taxon>
        <taxon>Portunus</taxon>
    </lineage>
</organism>
<comment type="caution">
    <text evidence="2">The sequence shown here is derived from an EMBL/GenBank/DDBJ whole genome shotgun (WGS) entry which is preliminary data.</text>
</comment>
<name>A0A5B7I3D5_PORTR</name>
<protein>
    <submittedName>
        <fullName evidence="2">Uncharacterized protein</fullName>
    </submittedName>
</protein>
<dbReference type="AlphaFoldDB" id="A0A5B7I3D5"/>